<feature type="transmembrane region" description="Helical" evidence="6">
    <location>
        <begin position="185"/>
        <end position="204"/>
    </location>
</feature>
<evidence type="ECO:0000256" key="4">
    <source>
        <dbReference type="ARBA" id="ARBA00022989"/>
    </source>
</evidence>
<comment type="similarity">
    <text evidence="2 6">Belongs to the BI1 family.</text>
</comment>
<reference evidence="8" key="1">
    <citation type="journal article" date="2019" name="Int. J. Syst. Evol. Microbiol.">
        <title>The Global Catalogue of Microorganisms (GCM) 10K type strain sequencing project: providing services to taxonomists for standard genome sequencing and annotation.</title>
        <authorList>
            <consortium name="The Broad Institute Genomics Platform"/>
            <consortium name="The Broad Institute Genome Sequencing Center for Infectious Disease"/>
            <person name="Wu L."/>
            <person name="Ma J."/>
        </authorList>
    </citation>
    <scope>NUCLEOTIDE SEQUENCE [LARGE SCALE GENOMIC DNA]</scope>
    <source>
        <strain evidence="8">TISTR 2241</strain>
    </source>
</reference>
<evidence type="ECO:0000256" key="6">
    <source>
        <dbReference type="RuleBase" id="RU004379"/>
    </source>
</evidence>
<evidence type="ECO:0000256" key="3">
    <source>
        <dbReference type="ARBA" id="ARBA00022692"/>
    </source>
</evidence>
<keyword evidence="3 6" id="KW-0812">Transmembrane</keyword>
<feature type="transmembrane region" description="Helical" evidence="6">
    <location>
        <begin position="124"/>
        <end position="146"/>
    </location>
</feature>
<proteinExistence type="inferred from homology"/>
<organism evidence="7 8">
    <name type="scientific">Terrilactibacillus laevilacticus</name>
    <dbReference type="NCBI Taxonomy" id="1380157"/>
    <lineage>
        <taxon>Bacteria</taxon>
        <taxon>Bacillati</taxon>
        <taxon>Bacillota</taxon>
        <taxon>Bacilli</taxon>
        <taxon>Bacillales</taxon>
        <taxon>Bacillaceae</taxon>
        <taxon>Terrilactibacillus</taxon>
    </lineage>
</organism>
<feature type="transmembrane region" description="Helical" evidence="6">
    <location>
        <begin position="65"/>
        <end position="85"/>
    </location>
</feature>
<keyword evidence="5 6" id="KW-0472">Membrane</keyword>
<keyword evidence="8" id="KW-1185">Reference proteome</keyword>
<feature type="transmembrane region" description="Helical" evidence="6">
    <location>
        <begin position="16"/>
        <end position="34"/>
    </location>
</feature>
<gene>
    <name evidence="7" type="ORF">ACFSTF_04660</name>
</gene>
<accession>A0ABW5PP03</accession>
<dbReference type="PANTHER" id="PTHR23291">
    <property type="entry name" value="BAX INHIBITOR-RELATED"/>
    <property type="match status" value="1"/>
</dbReference>
<dbReference type="EMBL" id="JBHUMR010000007">
    <property type="protein sequence ID" value="MFD2616600.1"/>
    <property type="molecule type" value="Genomic_DNA"/>
</dbReference>
<dbReference type="Pfam" id="PF01027">
    <property type="entry name" value="Bax1-I"/>
    <property type="match status" value="1"/>
</dbReference>
<evidence type="ECO:0000256" key="1">
    <source>
        <dbReference type="ARBA" id="ARBA00004141"/>
    </source>
</evidence>
<comment type="caution">
    <text evidence="7">The sequence shown here is derived from an EMBL/GenBank/DDBJ whole genome shotgun (WGS) entry which is preliminary data.</text>
</comment>
<dbReference type="Proteomes" id="UP001597458">
    <property type="component" value="Unassembled WGS sequence"/>
</dbReference>
<dbReference type="PANTHER" id="PTHR23291:SF50">
    <property type="entry name" value="PROTEIN LIFEGUARD 4"/>
    <property type="match status" value="1"/>
</dbReference>
<evidence type="ECO:0000313" key="8">
    <source>
        <dbReference type="Proteomes" id="UP001597458"/>
    </source>
</evidence>
<keyword evidence="4 6" id="KW-1133">Transmembrane helix</keyword>
<feature type="transmembrane region" description="Helical" evidence="6">
    <location>
        <begin position="40"/>
        <end position="58"/>
    </location>
</feature>
<protein>
    <submittedName>
        <fullName evidence="7">Bax inhibitor-1 family protein</fullName>
    </submittedName>
</protein>
<evidence type="ECO:0000256" key="2">
    <source>
        <dbReference type="ARBA" id="ARBA00010350"/>
    </source>
</evidence>
<sequence>MTTLTSHVKNQPYSKLFAAFFSGLLVATAGLYTGQYVPPALFLPLVVVEIIMLIAMVFARKRKAIGYLFMYAFMAISGLTLYPAISTYISILGATVVLQAFAVTTAAFGGIAVFAMVSKRDFTFLGNFLFISVIALIALGIMNIFLPFSSTTSLVISGFGILVFVGYTLYDFSRLTVYGFSDQDIPGIVVSVYLDFVNLFLYILQFMGILSRND</sequence>
<name>A0ABW5PP03_9BACI</name>
<evidence type="ECO:0000313" key="7">
    <source>
        <dbReference type="EMBL" id="MFD2616600.1"/>
    </source>
</evidence>
<dbReference type="InterPro" id="IPR006214">
    <property type="entry name" value="Bax_inhibitor_1-related"/>
</dbReference>
<feature type="transmembrane region" description="Helical" evidence="6">
    <location>
        <begin position="91"/>
        <end position="117"/>
    </location>
</feature>
<feature type="transmembrane region" description="Helical" evidence="6">
    <location>
        <begin position="152"/>
        <end position="173"/>
    </location>
</feature>
<dbReference type="CDD" id="cd10432">
    <property type="entry name" value="BI-1-like_bacterial"/>
    <property type="match status" value="1"/>
</dbReference>
<dbReference type="RefSeq" id="WP_141191293.1">
    <property type="nucleotide sequence ID" value="NZ_JBHUMR010000007.1"/>
</dbReference>
<comment type="subcellular location">
    <subcellularLocation>
        <location evidence="1">Membrane</location>
        <topology evidence="1">Multi-pass membrane protein</topology>
    </subcellularLocation>
</comment>
<evidence type="ECO:0000256" key="5">
    <source>
        <dbReference type="ARBA" id="ARBA00023136"/>
    </source>
</evidence>